<dbReference type="InterPro" id="IPR059120">
    <property type="entry name" value="Cullin-like_AB"/>
</dbReference>
<dbReference type="GO" id="GO:0016874">
    <property type="term" value="F:ligase activity"/>
    <property type="evidence" value="ECO:0007669"/>
    <property type="project" value="UniProtKB-KW"/>
</dbReference>
<feature type="compositionally biased region" description="Polar residues" evidence="6">
    <location>
        <begin position="654"/>
        <end position="663"/>
    </location>
</feature>
<dbReference type="InterPro" id="IPR016159">
    <property type="entry name" value="Cullin_repeat-like_dom_sf"/>
</dbReference>
<dbReference type="STRING" id="1081102.A0A167Z2H3"/>
<dbReference type="FunFam" id="1.20.1310.10:FF:000036">
    <property type="entry name" value="SCF ubiquitin ligase subunit CulC, putative"/>
    <property type="match status" value="1"/>
</dbReference>
<dbReference type="Proteomes" id="UP000076874">
    <property type="component" value="Unassembled WGS sequence"/>
</dbReference>
<evidence type="ECO:0000256" key="3">
    <source>
        <dbReference type="ARBA" id="ARBA00022843"/>
    </source>
</evidence>
<feature type="region of interest" description="Disordered" evidence="6">
    <location>
        <begin position="643"/>
        <end position="663"/>
    </location>
</feature>
<dbReference type="EMBL" id="AZHD01000002">
    <property type="protein sequence ID" value="OAA66996.1"/>
    <property type="molecule type" value="Genomic_DNA"/>
</dbReference>
<dbReference type="InterPro" id="IPR016158">
    <property type="entry name" value="Cullin_homology"/>
</dbReference>
<dbReference type="SMART" id="SM00182">
    <property type="entry name" value="CULLIN"/>
    <property type="match status" value="1"/>
</dbReference>
<dbReference type="PROSITE" id="PS50069">
    <property type="entry name" value="CULLIN_2"/>
    <property type="match status" value="1"/>
</dbReference>
<dbReference type="Pfam" id="PF26557">
    <property type="entry name" value="Cullin_AB"/>
    <property type="match status" value="1"/>
</dbReference>
<dbReference type="SUPFAM" id="SSF74788">
    <property type="entry name" value="Cullin repeat-like"/>
    <property type="match status" value="2"/>
</dbReference>
<keyword evidence="8" id="KW-0436">Ligase</keyword>
<dbReference type="SUPFAM" id="SSF46785">
    <property type="entry name" value="Winged helix' DNA-binding domain"/>
    <property type="match status" value="1"/>
</dbReference>
<dbReference type="Gene3D" id="1.10.10.10">
    <property type="entry name" value="Winged helix-like DNA-binding domain superfamily/Winged helix DNA-binding domain"/>
    <property type="match status" value="1"/>
</dbReference>
<dbReference type="InterPro" id="IPR036388">
    <property type="entry name" value="WH-like_DNA-bd_sf"/>
</dbReference>
<organism evidence="8 9">
    <name type="scientific">Niveomyces insectorum RCEF 264</name>
    <dbReference type="NCBI Taxonomy" id="1081102"/>
    <lineage>
        <taxon>Eukaryota</taxon>
        <taxon>Fungi</taxon>
        <taxon>Dikarya</taxon>
        <taxon>Ascomycota</taxon>
        <taxon>Pezizomycotina</taxon>
        <taxon>Sordariomycetes</taxon>
        <taxon>Hypocreomycetidae</taxon>
        <taxon>Hypocreales</taxon>
        <taxon>Cordycipitaceae</taxon>
        <taxon>Niveomyces</taxon>
    </lineage>
</organism>
<comment type="similarity">
    <text evidence="1 4 5">Belongs to the cullin family.</text>
</comment>
<dbReference type="InterPro" id="IPR036390">
    <property type="entry name" value="WH_DNA-bd_sf"/>
</dbReference>
<proteinExistence type="inferred from homology"/>
<feature type="domain" description="Cullin family profile" evidence="7">
    <location>
        <begin position="500"/>
        <end position="773"/>
    </location>
</feature>
<dbReference type="FunFam" id="1.10.10.10:FF:000014">
    <property type="entry name" value="Cullin 1"/>
    <property type="match status" value="1"/>
</dbReference>
<dbReference type="OrthoDB" id="27073at2759"/>
<keyword evidence="3" id="KW-0832">Ubl conjugation</keyword>
<sequence>MMHKGKIRPPRKIGAGRAVGVDNYEENWRLIRDALDDIHNQNAGKLSFEQLYRASYKIVLMKRGEELYMRVKEFEERYFAEKVIPQIWEHLVTQNLVAVALHNVPGTTAHERRAMGEKFLRGTKEAWERHNTSMNMVADVLMYLDRGYAQDATRPFIYATTIGLFRDQILHGPLPPTLWTENDRRAAELRASSDSSDIAGGDGAGVSSSSTAANGAGVTRHPTILTVLTAVILDQINMDRDGDVIDRTLLRSCVAMLEALYETDEEHEDEKLYTTLFEPDFLHATRRYYRAECARLLRNGDARAWLRQTRSRLREEQDRCGHTVSQESRGKTAHVLEQELIAAHVDDFMAMDGSGLKAMVDNDRMLDLGILYELVSRVEAKKLVFRNALQARIIDMGREIEKALNEIDFSVAPTTAADAATTAAGAAGVAPGDEGKENIGKAAPLSASAQQTAAAIKWVNDILDLKEKFDKLWVECFDRDLAIQTAITSSFTELFRLCTRSAEYVSLFIDDSFKRGLRGKSDAEVDVALDKATIMVQHVTEKDMLERYYQKHLARRLLHNKSENPEAEKLLISRMQSALGKTFTAKFEGMFRDMATSAELTRDYAKYAKDNLGDDAARVDLAVNVLTSNNWPAEVMGRMTTTATATATSTSETGQGRNAASSSSTGCIYPPEIRLLQQSFLKFYLRNRSGRVLSWVGSAGSADMKCVFPRIAGHEKGPLSRERRYELNAPTHGMIVLLLFNNLPEGAKLGFAEIQAQTNIAAPDLTRVLASLSIPPKCRVLLKEPATKNIKPTDTFAFNAQFVSKTVKIKVPVINALSKVEGDDERKVTEEKNNQTRAHTIDAAIVRIMKQRKELTHAALTAEVLAQLRGRFHPDVAMVKKRIEDLIAREYLERIEDTKTPSYRYVA</sequence>
<dbReference type="Pfam" id="PF10557">
    <property type="entry name" value="Cullin_Nedd8"/>
    <property type="match status" value="1"/>
</dbReference>
<keyword evidence="2" id="KW-1017">Isopeptide bond</keyword>
<keyword evidence="9" id="KW-1185">Reference proteome</keyword>
<dbReference type="Pfam" id="PF00888">
    <property type="entry name" value="Cullin"/>
    <property type="match status" value="1"/>
</dbReference>
<evidence type="ECO:0000313" key="8">
    <source>
        <dbReference type="EMBL" id="OAA66996.1"/>
    </source>
</evidence>
<dbReference type="Gene3D" id="3.30.230.130">
    <property type="entry name" value="Cullin, Chain C, Domain 2"/>
    <property type="match status" value="1"/>
</dbReference>
<evidence type="ECO:0000256" key="6">
    <source>
        <dbReference type="SAM" id="MobiDB-lite"/>
    </source>
</evidence>
<feature type="compositionally biased region" description="Low complexity" evidence="6">
    <location>
        <begin position="192"/>
        <end position="215"/>
    </location>
</feature>
<dbReference type="FunFam" id="1.20.1310.10:FF:000002">
    <property type="entry name" value="cullin-3 isoform X1"/>
    <property type="match status" value="1"/>
</dbReference>
<dbReference type="GO" id="GO:0031625">
    <property type="term" value="F:ubiquitin protein ligase binding"/>
    <property type="evidence" value="ECO:0007669"/>
    <property type="project" value="InterPro"/>
</dbReference>
<reference evidence="8 9" key="1">
    <citation type="journal article" date="2016" name="Genome Biol. Evol.">
        <title>Divergent and convergent evolution of fungal pathogenicity.</title>
        <authorList>
            <person name="Shang Y."/>
            <person name="Xiao G."/>
            <person name="Zheng P."/>
            <person name="Cen K."/>
            <person name="Zhan S."/>
            <person name="Wang C."/>
        </authorList>
    </citation>
    <scope>NUCLEOTIDE SEQUENCE [LARGE SCALE GENOMIC DNA]</scope>
    <source>
        <strain evidence="8 9">RCEF 264</strain>
    </source>
</reference>
<evidence type="ECO:0000256" key="1">
    <source>
        <dbReference type="ARBA" id="ARBA00006019"/>
    </source>
</evidence>
<evidence type="ECO:0000313" key="9">
    <source>
        <dbReference type="Proteomes" id="UP000076874"/>
    </source>
</evidence>
<dbReference type="PANTHER" id="PTHR11932">
    <property type="entry name" value="CULLIN"/>
    <property type="match status" value="1"/>
</dbReference>
<evidence type="ECO:0000256" key="2">
    <source>
        <dbReference type="ARBA" id="ARBA00022499"/>
    </source>
</evidence>
<dbReference type="Gene3D" id="1.20.1310.10">
    <property type="entry name" value="Cullin Repeats"/>
    <property type="match status" value="4"/>
</dbReference>
<dbReference type="InterPro" id="IPR045093">
    <property type="entry name" value="Cullin"/>
</dbReference>
<dbReference type="AlphaFoldDB" id="A0A167Z2H3"/>
<dbReference type="SMART" id="SM00884">
    <property type="entry name" value="Cullin_Nedd8"/>
    <property type="match status" value="1"/>
</dbReference>
<dbReference type="SUPFAM" id="SSF75632">
    <property type="entry name" value="Cullin homology domain"/>
    <property type="match status" value="1"/>
</dbReference>
<protein>
    <submittedName>
        <fullName evidence="8">Scf ubiquitin ligase subunit</fullName>
    </submittedName>
</protein>
<evidence type="ECO:0000259" key="7">
    <source>
        <dbReference type="PROSITE" id="PS50069"/>
    </source>
</evidence>
<dbReference type="FunFam" id="1.20.1310.10:FF:000001">
    <property type="entry name" value="Cullin 3"/>
    <property type="match status" value="1"/>
</dbReference>
<comment type="caution">
    <text evidence="8">The sequence shown here is derived from an EMBL/GenBank/DDBJ whole genome shotgun (WGS) entry which is preliminary data.</text>
</comment>
<dbReference type="InterPro" id="IPR001373">
    <property type="entry name" value="Cullin_N"/>
</dbReference>
<feature type="region of interest" description="Disordered" evidence="6">
    <location>
        <begin position="189"/>
        <end position="215"/>
    </location>
</feature>
<evidence type="ECO:0000256" key="5">
    <source>
        <dbReference type="RuleBase" id="RU003829"/>
    </source>
</evidence>
<gene>
    <name evidence="8" type="ORF">SPI_01572</name>
</gene>
<dbReference type="InterPro" id="IPR019559">
    <property type="entry name" value="Cullin_neddylation_domain"/>
</dbReference>
<feature type="compositionally biased region" description="Low complexity" evidence="6">
    <location>
        <begin position="643"/>
        <end position="653"/>
    </location>
</feature>
<evidence type="ECO:0000256" key="4">
    <source>
        <dbReference type="PROSITE-ProRule" id="PRU00330"/>
    </source>
</evidence>
<dbReference type="InterPro" id="IPR036317">
    <property type="entry name" value="Cullin_homology_sf"/>
</dbReference>
<dbReference type="GO" id="GO:0006511">
    <property type="term" value="P:ubiquitin-dependent protein catabolic process"/>
    <property type="evidence" value="ECO:0007669"/>
    <property type="project" value="InterPro"/>
</dbReference>
<dbReference type="FunFam" id="1.20.1310.10:FF:000061">
    <property type="entry name" value="Related to cullulin 3"/>
    <property type="match status" value="1"/>
</dbReference>
<name>A0A167Z2H3_9HYPO</name>
<accession>A0A167Z2H3</accession>